<sequence>MEAIMNVKSHHTTKELKTLYRIEKNARLAQRIHGVYLASKELTCPEIMNITGAARRTIQQWVHKYNKQGIAGLKDKPRPGQPTKLPRKKEPKFRKRIEAGPTKTDGVSVLNGPVIRRILEREFGVLYSRQGLYDLLHRLGYSCLCPRPQHENANPQLQEEFKKTSSRRWIRSNQSIPAKK</sequence>
<reference evidence="4" key="1">
    <citation type="journal article" date="2015" name="Nature">
        <title>Complex archaea that bridge the gap between prokaryotes and eukaryotes.</title>
        <authorList>
            <person name="Spang A."/>
            <person name="Saw J.H."/>
            <person name="Jorgensen S.L."/>
            <person name="Zaremba-Niedzwiedzka K."/>
            <person name="Martijn J."/>
            <person name="Lind A.E."/>
            <person name="van Eijk R."/>
            <person name="Schleper C."/>
            <person name="Guy L."/>
            <person name="Ettema T.J."/>
        </authorList>
    </citation>
    <scope>NUCLEOTIDE SEQUENCE</scope>
</reference>
<feature type="region of interest" description="Disordered" evidence="1">
    <location>
        <begin position="159"/>
        <end position="180"/>
    </location>
</feature>
<dbReference type="EMBL" id="LAZR01031865">
    <property type="protein sequence ID" value="KKL52510.1"/>
    <property type="molecule type" value="Genomic_DNA"/>
</dbReference>
<feature type="compositionally biased region" description="Basic residues" evidence="1">
    <location>
        <begin position="85"/>
        <end position="95"/>
    </location>
</feature>
<proteinExistence type="predicted"/>
<dbReference type="SUPFAM" id="SSF46689">
    <property type="entry name" value="Homeodomain-like"/>
    <property type="match status" value="1"/>
</dbReference>
<dbReference type="InterPro" id="IPR055247">
    <property type="entry name" value="InsJ-like_HTH"/>
</dbReference>
<evidence type="ECO:0000313" key="4">
    <source>
        <dbReference type="EMBL" id="KKL52510.1"/>
    </source>
</evidence>
<organism evidence="4">
    <name type="scientific">marine sediment metagenome</name>
    <dbReference type="NCBI Taxonomy" id="412755"/>
    <lineage>
        <taxon>unclassified sequences</taxon>
        <taxon>metagenomes</taxon>
        <taxon>ecological metagenomes</taxon>
    </lineage>
</organism>
<feature type="domain" description="Insertion element IS150 protein InsJ-like helix-turn-helix" evidence="2">
    <location>
        <begin position="36"/>
        <end position="78"/>
    </location>
</feature>
<gene>
    <name evidence="4" type="ORF">LCGC14_2284730</name>
</gene>
<dbReference type="Pfam" id="PF13592">
    <property type="entry name" value="HTH_33"/>
    <property type="match status" value="1"/>
</dbReference>
<accession>A0A0F9F5J1</accession>
<dbReference type="InterPro" id="IPR025959">
    <property type="entry name" value="Winged_HTH_dom"/>
</dbReference>
<dbReference type="AlphaFoldDB" id="A0A0F9F5J1"/>
<evidence type="ECO:0000256" key="1">
    <source>
        <dbReference type="SAM" id="MobiDB-lite"/>
    </source>
</evidence>
<evidence type="ECO:0000259" key="2">
    <source>
        <dbReference type="Pfam" id="PF13518"/>
    </source>
</evidence>
<comment type="caution">
    <text evidence="4">The sequence shown here is derived from an EMBL/GenBank/DDBJ whole genome shotgun (WGS) entry which is preliminary data.</text>
</comment>
<feature type="compositionally biased region" description="Polar residues" evidence="1">
    <location>
        <begin position="171"/>
        <end position="180"/>
    </location>
</feature>
<protein>
    <submittedName>
        <fullName evidence="4">Uncharacterized protein</fullName>
    </submittedName>
</protein>
<evidence type="ECO:0000259" key="3">
    <source>
        <dbReference type="Pfam" id="PF13592"/>
    </source>
</evidence>
<name>A0A0F9F5J1_9ZZZZ</name>
<dbReference type="Pfam" id="PF13518">
    <property type="entry name" value="HTH_28"/>
    <property type="match status" value="1"/>
</dbReference>
<feature type="region of interest" description="Disordered" evidence="1">
    <location>
        <begin position="70"/>
        <end position="99"/>
    </location>
</feature>
<dbReference type="InterPro" id="IPR009057">
    <property type="entry name" value="Homeodomain-like_sf"/>
</dbReference>
<feature type="domain" description="Winged helix-turn helix" evidence="3">
    <location>
        <begin position="112"/>
        <end position="165"/>
    </location>
</feature>